<dbReference type="PANTHER" id="PTHR30486:SF6">
    <property type="entry name" value="TYPE IV PILUS RETRACTATION ATPASE PILT"/>
    <property type="match status" value="1"/>
</dbReference>
<evidence type="ECO:0000259" key="2">
    <source>
        <dbReference type="Pfam" id="PF00437"/>
    </source>
</evidence>
<feature type="domain" description="Bacterial type II secretion system protein E" evidence="2">
    <location>
        <begin position="88"/>
        <end position="263"/>
    </location>
</feature>
<comment type="similarity">
    <text evidence="1">Belongs to the GSP E family.</text>
</comment>
<sequence length="314" mass="33982">MSLIASATFIDLYLGHDFADVKGLEGQPRRVAAPAEWQEEIKRLKARCQDQLDATGEPEFSIVIEDSVLFRVTYMLDVYAKPLFVLNRSAAKILPLMDIGLPDAVHNCVMSEATKGLVFICGEMASGKTTSAASIVQARLVQHGGLALAVEDPPDTPLHGLHGKGRCVQVPVSRRQGGYGEALIRALRTRADLIFVGEVRDTPTAVQAVQASINGHFIICTGHAGSVVKGIERLAVLAQPQLPNALQILSQGLVAVIHQTLQRSDHGSARLTLECLSLSDGDAPAIREKIRQGTLQMLEQDIANQSSRNIWNDE</sequence>
<evidence type="ECO:0000313" key="3">
    <source>
        <dbReference type="EMBL" id="QCI14083.1"/>
    </source>
</evidence>
<dbReference type="RefSeq" id="WP_136916164.1">
    <property type="nucleotide sequence ID" value="NZ_CP039371.1"/>
</dbReference>
<dbReference type="Gene3D" id="3.40.50.300">
    <property type="entry name" value="P-loop containing nucleotide triphosphate hydrolases"/>
    <property type="match status" value="1"/>
</dbReference>
<protein>
    <submittedName>
        <fullName evidence="3">Twitching motility protein PilT</fullName>
    </submittedName>
</protein>
<proteinExistence type="inferred from homology"/>
<dbReference type="Pfam" id="PF00437">
    <property type="entry name" value="T2SSE"/>
    <property type="match status" value="1"/>
</dbReference>
<name>A0A4D6XEC8_PSEPU</name>
<dbReference type="SUPFAM" id="SSF52540">
    <property type="entry name" value="P-loop containing nucleoside triphosphate hydrolases"/>
    <property type="match status" value="1"/>
</dbReference>
<dbReference type="Proteomes" id="UP000298551">
    <property type="component" value="Chromosome"/>
</dbReference>
<evidence type="ECO:0000256" key="1">
    <source>
        <dbReference type="ARBA" id="ARBA00006611"/>
    </source>
</evidence>
<accession>A0A4D6XEC8</accession>
<dbReference type="PANTHER" id="PTHR30486">
    <property type="entry name" value="TWITCHING MOTILITY PROTEIN PILT"/>
    <property type="match status" value="1"/>
</dbReference>
<dbReference type="InterPro" id="IPR001482">
    <property type="entry name" value="T2SS/T4SS_dom"/>
</dbReference>
<dbReference type="InterPro" id="IPR027417">
    <property type="entry name" value="P-loop_NTPase"/>
</dbReference>
<organism evidence="3 4">
    <name type="scientific">Pseudomonas putida</name>
    <name type="common">Arthrobacter siderocapsulatus</name>
    <dbReference type="NCBI Taxonomy" id="303"/>
    <lineage>
        <taxon>Bacteria</taxon>
        <taxon>Pseudomonadati</taxon>
        <taxon>Pseudomonadota</taxon>
        <taxon>Gammaproteobacteria</taxon>
        <taxon>Pseudomonadales</taxon>
        <taxon>Pseudomonadaceae</taxon>
        <taxon>Pseudomonas</taxon>
    </lineage>
</organism>
<reference evidence="4" key="1">
    <citation type="submission" date="2019-04" db="EMBL/GenBank/DDBJ databases">
        <title>Genome sequence of Pseudomonas putida 1290, an auxin catabolizing strain.</title>
        <authorList>
            <person name="Laird T.S."/>
            <person name="Leveau J.H.J."/>
        </authorList>
    </citation>
    <scope>NUCLEOTIDE SEQUENCE [LARGE SCALE GENOMIC DNA]</scope>
    <source>
        <strain evidence="4">1290</strain>
    </source>
</reference>
<dbReference type="OrthoDB" id="5442742at2"/>
<dbReference type="InterPro" id="IPR050921">
    <property type="entry name" value="T4SS_GSP_E_ATPase"/>
</dbReference>
<dbReference type="EMBL" id="CP039371">
    <property type="protein sequence ID" value="QCI14083.1"/>
    <property type="molecule type" value="Genomic_DNA"/>
</dbReference>
<gene>
    <name evidence="3" type="ORF">E6B08_23255</name>
</gene>
<evidence type="ECO:0000313" key="4">
    <source>
        <dbReference type="Proteomes" id="UP000298551"/>
    </source>
</evidence>
<dbReference type="AlphaFoldDB" id="A0A4D6XEC8"/>
<dbReference type="GO" id="GO:0016887">
    <property type="term" value="F:ATP hydrolysis activity"/>
    <property type="evidence" value="ECO:0007669"/>
    <property type="project" value="InterPro"/>
</dbReference>